<dbReference type="Pfam" id="PF04784">
    <property type="entry name" value="DUF547"/>
    <property type="match status" value="1"/>
</dbReference>
<evidence type="ECO:0000313" key="3">
    <source>
        <dbReference type="EMBL" id="PHK98805.1"/>
    </source>
</evidence>
<comment type="caution">
    <text evidence="3">The sequence shown here is derived from an EMBL/GenBank/DDBJ whole genome shotgun (WGS) entry which is preliminary data.</text>
</comment>
<feature type="compositionally biased region" description="Pro residues" evidence="1">
    <location>
        <begin position="24"/>
        <end position="34"/>
    </location>
</feature>
<dbReference type="PANTHER" id="PTHR46361:SF3">
    <property type="entry name" value="ELECTRON CARRIER_ PROTEIN DISULFIDE OXIDOREDUCTASE"/>
    <property type="match status" value="1"/>
</dbReference>
<feature type="domain" description="DUF547" evidence="2">
    <location>
        <begin position="113"/>
        <end position="218"/>
    </location>
</feature>
<reference evidence="3 4" key="1">
    <citation type="submission" date="2017-10" db="EMBL/GenBank/DDBJ databases">
        <title>The draft genome sequence of Lewinella marina KCTC 32374.</title>
        <authorList>
            <person name="Wang K."/>
        </authorList>
    </citation>
    <scope>NUCLEOTIDE SEQUENCE [LARGE SCALE GENOMIC DNA]</scope>
    <source>
        <strain evidence="3 4">MKG-38</strain>
    </source>
</reference>
<evidence type="ECO:0000313" key="4">
    <source>
        <dbReference type="Proteomes" id="UP000226437"/>
    </source>
</evidence>
<dbReference type="InterPro" id="IPR006869">
    <property type="entry name" value="DUF547"/>
</dbReference>
<gene>
    <name evidence="3" type="ORF">CGL56_10100</name>
</gene>
<evidence type="ECO:0000256" key="1">
    <source>
        <dbReference type="SAM" id="MobiDB-lite"/>
    </source>
</evidence>
<dbReference type="EMBL" id="PDLO01000003">
    <property type="protein sequence ID" value="PHK98805.1"/>
    <property type="molecule type" value="Genomic_DNA"/>
</dbReference>
<dbReference type="Proteomes" id="UP000226437">
    <property type="component" value="Unassembled WGS sequence"/>
</dbReference>
<organism evidence="3 4">
    <name type="scientific">Neolewinella marina</name>
    <dbReference type="NCBI Taxonomy" id="438751"/>
    <lineage>
        <taxon>Bacteria</taxon>
        <taxon>Pseudomonadati</taxon>
        <taxon>Bacteroidota</taxon>
        <taxon>Saprospiria</taxon>
        <taxon>Saprospirales</taxon>
        <taxon>Lewinellaceae</taxon>
        <taxon>Neolewinella</taxon>
    </lineage>
</organism>
<feature type="region of interest" description="Disordered" evidence="1">
    <location>
        <begin position="1"/>
        <end position="56"/>
    </location>
</feature>
<accession>A0A2G0CFP7</accession>
<feature type="compositionally biased region" description="Pro residues" evidence="1">
    <location>
        <begin position="41"/>
        <end position="55"/>
    </location>
</feature>
<keyword evidence="4" id="KW-1185">Reference proteome</keyword>
<dbReference type="PANTHER" id="PTHR46361">
    <property type="entry name" value="ELECTRON CARRIER/ PROTEIN DISULFIDE OXIDOREDUCTASE"/>
    <property type="match status" value="1"/>
</dbReference>
<dbReference type="AlphaFoldDB" id="A0A2G0CFP7"/>
<proteinExistence type="predicted"/>
<sequence length="276" mass="31426">MVAAVQAAPDVEEDTVAREEPLTAPAPAPPPPAAPKKVTVAPPPPTNTAPAPAPPKAKTVAVSSFAPSHAIWNELLQRHVSAGGKVDYRGLLEHRDRLETYLDLLAKDAPDARWTREERLAYWINAYNAFTIQLILNNWPVKSIRDLDEPWDRKFIKLEGKAYSLNQIEHEIIRPEFREPRIHFALVCAALSCPPLANQAYTPANLERMLEERTRSFINDEKFNVTQEAVVRVSPLFDWYADDFGDPKTFLNRYLVIDIPPRKELHFLDYDWELND</sequence>
<evidence type="ECO:0000259" key="2">
    <source>
        <dbReference type="Pfam" id="PF04784"/>
    </source>
</evidence>
<name>A0A2G0CFP7_9BACT</name>
<protein>
    <recommendedName>
        <fullName evidence="2">DUF547 domain-containing protein</fullName>
    </recommendedName>
</protein>